<keyword evidence="1" id="KW-0436">Ligase</keyword>
<comment type="caution">
    <text evidence="1">The sequence shown here is derived from an EMBL/GenBank/DDBJ whole genome shotgun (WGS) entry which is preliminary data.</text>
</comment>
<protein>
    <submittedName>
        <fullName evidence="1">UDP-N-acetylmuramate--alanine ligase</fullName>
    </submittedName>
</protein>
<organism evidence="1 2">
    <name type="scientific">Bifidobacterium dentium</name>
    <dbReference type="NCBI Taxonomy" id="1689"/>
    <lineage>
        <taxon>Bacteria</taxon>
        <taxon>Bacillati</taxon>
        <taxon>Actinomycetota</taxon>
        <taxon>Actinomycetes</taxon>
        <taxon>Bifidobacteriales</taxon>
        <taxon>Bifidobacteriaceae</taxon>
        <taxon>Bifidobacterium</taxon>
    </lineage>
</organism>
<name>A0A7J5TIU0_9BIFI</name>
<evidence type="ECO:0000313" key="2">
    <source>
        <dbReference type="Proteomes" id="UP000429211"/>
    </source>
</evidence>
<dbReference type="GO" id="GO:0016874">
    <property type="term" value="F:ligase activity"/>
    <property type="evidence" value="ECO:0007669"/>
    <property type="project" value="UniProtKB-KW"/>
</dbReference>
<dbReference type="AlphaFoldDB" id="A0A7J5TIU0"/>
<reference evidence="1 2" key="1">
    <citation type="journal article" date="2019" name="Nat. Med.">
        <title>A library of human gut bacterial isolates paired with longitudinal multiomics data enables mechanistic microbiome research.</title>
        <authorList>
            <person name="Poyet M."/>
            <person name="Groussin M."/>
            <person name="Gibbons S.M."/>
            <person name="Avila-Pacheco J."/>
            <person name="Jiang X."/>
            <person name="Kearney S.M."/>
            <person name="Perrotta A.R."/>
            <person name="Berdy B."/>
            <person name="Zhao S."/>
            <person name="Lieberman T.D."/>
            <person name="Swanson P.K."/>
            <person name="Smith M."/>
            <person name="Roesemann S."/>
            <person name="Alexander J.E."/>
            <person name="Rich S.A."/>
            <person name="Livny J."/>
            <person name="Vlamakis H."/>
            <person name="Clish C."/>
            <person name="Bullock K."/>
            <person name="Deik A."/>
            <person name="Scott J."/>
            <person name="Pierce K.A."/>
            <person name="Xavier R.J."/>
            <person name="Alm E.J."/>
        </authorList>
    </citation>
    <scope>NUCLEOTIDE SEQUENCE [LARGE SCALE GENOMIC DNA]</scope>
    <source>
        <strain evidence="1 2">BIOML-A2</strain>
    </source>
</reference>
<evidence type="ECO:0000313" key="1">
    <source>
        <dbReference type="EMBL" id="KAB7461759.1"/>
    </source>
</evidence>
<gene>
    <name evidence="1" type="ORF">GBB04_04735</name>
</gene>
<sequence length="75" mass="8620">MGMLLHDWPDNIPLHEFAWSRARGILYESIPDSRTLPGFYLKFSKSRDVGGARSMQYAAFRQMQKTVGNISRTLT</sequence>
<dbReference type="EMBL" id="WDPD01000003">
    <property type="protein sequence ID" value="KAB7461759.1"/>
    <property type="molecule type" value="Genomic_DNA"/>
</dbReference>
<proteinExistence type="predicted"/>
<dbReference type="Proteomes" id="UP000429211">
    <property type="component" value="Unassembled WGS sequence"/>
</dbReference>
<accession>A0A7J5TIU0</accession>